<dbReference type="EMBL" id="MU007011">
    <property type="protein sequence ID" value="KAF2436235.1"/>
    <property type="molecule type" value="Genomic_DNA"/>
</dbReference>
<keyword evidence="2" id="KW-1185">Reference proteome</keyword>
<dbReference type="OrthoDB" id="3535423at2759"/>
<accession>A0A9P4U3R8</accession>
<evidence type="ECO:0000313" key="2">
    <source>
        <dbReference type="Proteomes" id="UP000800235"/>
    </source>
</evidence>
<name>A0A9P4U3R8_9PEZI</name>
<reference evidence="1" key="1">
    <citation type="journal article" date="2020" name="Stud. Mycol.">
        <title>101 Dothideomycetes genomes: a test case for predicting lifestyles and emergence of pathogens.</title>
        <authorList>
            <person name="Haridas S."/>
            <person name="Albert R."/>
            <person name="Binder M."/>
            <person name="Bloem J."/>
            <person name="Labutti K."/>
            <person name="Salamov A."/>
            <person name="Andreopoulos B."/>
            <person name="Baker S."/>
            <person name="Barry K."/>
            <person name="Bills G."/>
            <person name="Bluhm B."/>
            <person name="Cannon C."/>
            <person name="Castanera R."/>
            <person name="Culley D."/>
            <person name="Daum C."/>
            <person name="Ezra D."/>
            <person name="Gonzalez J."/>
            <person name="Henrissat B."/>
            <person name="Kuo A."/>
            <person name="Liang C."/>
            <person name="Lipzen A."/>
            <person name="Lutzoni F."/>
            <person name="Magnuson J."/>
            <person name="Mondo S."/>
            <person name="Nolan M."/>
            <person name="Ohm R."/>
            <person name="Pangilinan J."/>
            <person name="Park H.-J."/>
            <person name="Ramirez L."/>
            <person name="Alfaro M."/>
            <person name="Sun H."/>
            <person name="Tritt A."/>
            <person name="Yoshinaga Y."/>
            <person name="Zwiers L.-H."/>
            <person name="Turgeon B."/>
            <person name="Goodwin S."/>
            <person name="Spatafora J."/>
            <person name="Crous P."/>
            <person name="Grigoriev I."/>
        </authorList>
    </citation>
    <scope>NUCLEOTIDE SEQUENCE</scope>
    <source>
        <strain evidence="1">CBS 130266</strain>
    </source>
</reference>
<dbReference type="AlphaFoldDB" id="A0A9P4U3R8"/>
<proteinExistence type="predicted"/>
<organism evidence="1 2">
    <name type="scientific">Tothia fuscella</name>
    <dbReference type="NCBI Taxonomy" id="1048955"/>
    <lineage>
        <taxon>Eukaryota</taxon>
        <taxon>Fungi</taxon>
        <taxon>Dikarya</taxon>
        <taxon>Ascomycota</taxon>
        <taxon>Pezizomycotina</taxon>
        <taxon>Dothideomycetes</taxon>
        <taxon>Pleosporomycetidae</taxon>
        <taxon>Venturiales</taxon>
        <taxon>Cylindrosympodiaceae</taxon>
        <taxon>Tothia</taxon>
    </lineage>
</organism>
<protein>
    <submittedName>
        <fullName evidence="1">Uncharacterized protein</fullName>
    </submittedName>
</protein>
<sequence>MKTAILNVLGWAGTVLSVSLLDISAALLDQVVNGFERKTLMNEDLVRIGG</sequence>
<comment type="caution">
    <text evidence="1">The sequence shown here is derived from an EMBL/GenBank/DDBJ whole genome shotgun (WGS) entry which is preliminary data.</text>
</comment>
<evidence type="ECO:0000313" key="1">
    <source>
        <dbReference type="EMBL" id="KAF2436235.1"/>
    </source>
</evidence>
<dbReference type="Proteomes" id="UP000800235">
    <property type="component" value="Unassembled WGS sequence"/>
</dbReference>
<gene>
    <name evidence="1" type="ORF">EJ08DRAFT_645241</name>
</gene>
<feature type="non-terminal residue" evidence="1">
    <location>
        <position position="50"/>
    </location>
</feature>